<comment type="caution">
    <text evidence="2">The sequence shown here is derived from an EMBL/GenBank/DDBJ whole genome shotgun (WGS) entry which is preliminary data.</text>
</comment>
<dbReference type="AlphaFoldDB" id="A0A9W8L6K4"/>
<evidence type="ECO:0000313" key="2">
    <source>
        <dbReference type="EMBL" id="KAJ2746373.1"/>
    </source>
</evidence>
<evidence type="ECO:0000313" key="3">
    <source>
        <dbReference type="Proteomes" id="UP001140011"/>
    </source>
</evidence>
<evidence type="ECO:0000256" key="1">
    <source>
        <dbReference type="SAM" id="MobiDB-lite"/>
    </source>
</evidence>
<feature type="non-terminal residue" evidence="2">
    <location>
        <position position="1"/>
    </location>
</feature>
<dbReference type="Proteomes" id="UP001140011">
    <property type="component" value="Unassembled WGS sequence"/>
</dbReference>
<dbReference type="EMBL" id="JANBUH010001369">
    <property type="protein sequence ID" value="KAJ2746373.1"/>
    <property type="molecule type" value="Genomic_DNA"/>
</dbReference>
<sequence length="72" mass="7699">FLAPPVMPAAHYEGAPSKPRYSAGEDATSSPALTRAKLSTSSVQGSITMRDSIDINTVLSQNRQFYVANPDD</sequence>
<feature type="compositionally biased region" description="Polar residues" evidence="1">
    <location>
        <begin position="27"/>
        <end position="38"/>
    </location>
</feature>
<protein>
    <submittedName>
        <fullName evidence="2">Uncharacterized protein</fullName>
    </submittedName>
</protein>
<feature type="region of interest" description="Disordered" evidence="1">
    <location>
        <begin position="1"/>
        <end position="38"/>
    </location>
</feature>
<name>A0A9W8L6K4_9FUNG</name>
<gene>
    <name evidence="2" type="ORF">GGI19_006424</name>
</gene>
<organism evidence="2 3">
    <name type="scientific">Coemansia pectinata</name>
    <dbReference type="NCBI Taxonomy" id="1052879"/>
    <lineage>
        <taxon>Eukaryota</taxon>
        <taxon>Fungi</taxon>
        <taxon>Fungi incertae sedis</taxon>
        <taxon>Zoopagomycota</taxon>
        <taxon>Kickxellomycotina</taxon>
        <taxon>Kickxellomycetes</taxon>
        <taxon>Kickxellales</taxon>
        <taxon>Kickxellaceae</taxon>
        <taxon>Coemansia</taxon>
    </lineage>
</organism>
<reference evidence="2" key="1">
    <citation type="submission" date="2022-07" db="EMBL/GenBank/DDBJ databases">
        <title>Phylogenomic reconstructions and comparative analyses of Kickxellomycotina fungi.</title>
        <authorList>
            <person name="Reynolds N.K."/>
            <person name="Stajich J.E."/>
            <person name="Barry K."/>
            <person name="Grigoriev I.V."/>
            <person name="Crous P."/>
            <person name="Smith M.E."/>
        </authorList>
    </citation>
    <scope>NUCLEOTIDE SEQUENCE</scope>
    <source>
        <strain evidence="2">BCRC 34297</strain>
    </source>
</reference>
<proteinExistence type="predicted"/>
<accession>A0A9W8L6K4</accession>
<dbReference type="OrthoDB" id="432528at2759"/>
<keyword evidence="3" id="KW-1185">Reference proteome</keyword>